<dbReference type="RefSeq" id="WP_128673132.1">
    <property type="nucleotide sequence ID" value="NZ_RRCO01000001.1"/>
</dbReference>
<protein>
    <submittedName>
        <fullName evidence="1">DUF4304 domain-containing protein</fullName>
    </submittedName>
</protein>
<organism evidence="1 2">
    <name type="scientific">Lachnoanaerobaculum gingivalis</name>
    <dbReference type="NCBI Taxonomy" id="2490855"/>
    <lineage>
        <taxon>Bacteria</taxon>
        <taxon>Bacillati</taxon>
        <taxon>Bacillota</taxon>
        <taxon>Clostridia</taxon>
        <taxon>Lachnospirales</taxon>
        <taxon>Lachnospiraceae</taxon>
        <taxon>Lachnoanaerobaculum</taxon>
    </lineage>
</organism>
<reference evidence="1 2" key="1">
    <citation type="submission" date="2018-11" db="EMBL/GenBank/DDBJ databases">
        <title>Genome sequencing of Lachnoanaerobaculum sp. KCOM 2030 (= ChDC B114).</title>
        <authorList>
            <person name="Kook J.-K."/>
            <person name="Park S.-N."/>
            <person name="Lim Y.K."/>
        </authorList>
    </citation>
    <scope>NUCLEOTIDE SEQUENCE [LARGE SCALE GENOMIC DNA]</scope>
    <source>
        <strain evidence="1 2">KCOM 2030</strain>
    </source>
</reference>
<comment type="caution">
    <text evidence="1">The sequence shown here is derived from an EMBL/GenBank/DDBJ whole genome shotgun (WGS) entry which is preliminary data.</text>
</comment>
<dbReference type="InterPro" id="IPR025412">
    <property type="entry name" value="DUF4304"/>
</dbReference>
<proteinExistence type="predicted"/>
<dbReference type="Pfam" id="PF14137">
    <property type="entry name" value="DUF4304"/>
    <property type="match status" value="1"/>
</dbReference>
<sequence length="215" mass="25209">MKPRELCEKAWKEIAGNFTDFKIISKGQTLKKTSKNKDLTYEIHFQANRNNYECSVEFIPHIAIYSKGMKKANINNGFVFGGEMGSLLGRTPFKWWQLSGASYKYTVEEISGLIRDHIIPIFDDFEDTETNVEKIMNDKPAIHNLLYYIYYFGGKDKAEKYFNKILKEDKLKNKYISFYNKLKEMPKEEISQVCNEFNGARLIQFAYLNGLRIEK</sequence>
<accession>A0A3P3R285</accession>
<name>A0A3P3R285_9FIRM</name>
<keyword evidence="2" id="KW-1185">Reference proteome</keyword>
<evidence type="ECO:0000313" key="2">
    <source>
        <dbReference type="Proteomes" id="UP000272490"/>
    </source>
</evidence>
<dbReference type="EMBL" id="RRCO01000001">
    <property type="protein sequence ID" value="RRJ26760.1"/>
    <property type="molecule type" value="Genomic_DNA"/>
</dbReference>
<evidence type="ECO:0000313" key="1">
    <source>
        <dbReference type="EMBL" id="RRJ26760.1"/>
    </source>
</evidence>
<dbReference type="Proteomes" id="UP000272490">
    <property type="component" value="Unassembled WGS sequence"/>
</dbReference>
<gene>
    <name evidence="1" type="ORF">EHV10_01670</name>
</gene>
<dbReference type="AlphaFoldDB" id="A0A3P3R285"/>
<dbReference type="OrthoDB" id="362084at2"/>